<sequence>MFSIALLTLFATLCTAEVICNPAVPPNLIPSLQSCDYAIRRLEVVQQGCGPDPIAFSPTAAGPNVLSLPALYVGAGPGYTPPTPVWCAIMILWQPRPQARPATDGRDVFRFSKVLRAANGVRDRCLRARPGSRTMVGREWVEPNQWVDVQFGVVFGPEAVTGQGNFSGGDWVGGGGEELKVMLADGTNVSVVPSAFNEVRGCGGLLSLENETVGTIERCRSSNLLFVLSHLKHGEKEKR</sequence>
<evidence type="ECO:0000313" key="2">
    <source>
        <dbReference type="EMBL" id="CAF9917157.1"/>
    </source>
</evidence>
<dbReference type="EMBL" id="CAJPDR010000097">
    <property type="protein sequence ID" value="CAF9917157.1"/>
    <property type="molecule type" value="Genomic_DNA"/>
</dbReference>
<protein>
    <submittedName>
        <fullName evidence="2">Uncharacterized protein</fullName>
    </submittedName>
</protein>
<dbReference type="OrthoDB" id="5348462at2759"/>
<proteinExistence type="predicted"/>
<evidence type="ECO:0000313" key="3">
    <source>
        <dbReference type="Proteomes" id="UP000664203"/>
    </source>
</evidence>
<dbReference type="Proteomes" id="UP000664203">
    <property type="component" value="Unassembled WGS sequence"/>
</dbReference>
<accession>A0A8H3F2E6</accession>
<keyword evidence="1" id="KW-0732">Signal</keyword>
<gene>
    <name evidence="2" type="ORF">ALECFALPRED_011064</name>
</gene>
<feature type="signal peptide" evidence="1">
    <location>
        <begin position="1"/>
        <end position="16"/>
    </location>
</feature>
<keyword evidence="3" id="KW-1185">Reference proteome</keyword>
<feature type="chain" id="PRO_5034748237" evidence="1">
    <location>
        <begin position="17"/>
        <end position="239"/>
    </location>
</feature>
<dbReference type="AlphaFoldDB" id="A0A8H3F2E6"/>
<reference evidence="2" key="1">
    <citation type="submission" date="2021-03" db="EMBL/GenBank/DDBJ databases">
        <authorList>
            <person name="Tagirdzhanova G."/>
        </authorList>
    </citation>
    <scope>NUCLEOTIDE SEQUENCE</scope>
</reference>
<name>A0A8H3F2E6_9LECA</name>
<organism evidence="2 3">
    <name type="scientific">Alectoria fallacina</name>
    <dbReference type="NCBI Taxonomy" id="1903189"/>
    <lineage>
        <taxon>Eukaryota</taxon>
        <taxon>Fungi</taxon>
        <taxon>Dikarya</taxon>
        <taxon>Ascomycota</taxon>
        <taxon>Pezizomycotina</taxon>
        <taxon>Lecanoromycetes</taxon>
        <taxon>OSLEUM clade</taxon>
        <taxon>Lecanoromycetidae</taxon>
        <taxon>Lecanorales</taxon>
        <taxon>Lecanorineae</taxon>
        <taxon>Parmeliaceae</taxon>
        <taxon>Alectoria</taxon>
    </lineage>
</organism>
<comment type="caution">
    <text evidence="2">The sequence shown here is derived from an EMBL/GenBank/DDBJ whole genome shotgun (WGS) entry which is preliminary data.</text>
</comment>
<evidence type="ECO:0000256" key="1">
    <source>
        <dbReference type="SAM" id="SignalP"/>
    </source>
</evidence>